<evidence type="ECO:0000256" key="1">
    <source>
        <dbReference type="ARBA" id="ARBA00004123"/>
    </source>
</evidence>
<accession>A0A1Y2BM90</accession>
<organism evidence="7 8">
    <name type="scientific">Naematelia encephala</name>
    <dbReference type="NCBI Taxonomy" id="71784"/>
    <lineage>
        <taxon>Eukaryota</taxon>
        <taxon>Fungi</taxon>
        <taxon>Dikarya</taxon>
        <taxon>Basidiomycota</taxon>
        <taxon>Agaricomycotina</taxon>
        <taxon>Tremellomycetes</taxon>
        <taxon>Tremellales</taxon>
        <taxon>Naemateliaceae</taxon>
        <taxon>Naematelia</taxon>
    </lineage>
</organism>
<feature type="domain" description="Ribosomal RNA-processing protein 14 N-terminal" evidence="6">
    <location>
        <begin position="17"/>
        <end position="76"/>
    </location>
</feature>
<comment type="caution">
    <text evidence="7">The sequence shown here is derived from an EMBL/GenBank/DDBJ whole genome shotgun (WGS) entry which is preliminary data.</text>
</comment>
<dbReference type="Pfam" id="PF15459">
    <property type="entry name" value="RRP14"/>
    <property type="match status" value="1"/>
</dbReference>
<dbReference type="GO" id="GO:0003677">
    <property type="term" value="F:DNA binding"/>
    <property type="evidence" value="ECO:0007669"/>
    <property type="project" value="TreeGrafter"/>
</dbReference>
<keyword evidence="3" id="KW-0539">Nucleus</keyword>
<feature type="compositionally biased region" description="Basic and acidic residues" evidence="4">
    <location>
        <begin position="152"/>
        <end position="187"/>
    </location>
</feature>
<comment type="subcellular location">
    <subcellularLocation>
        <location evidence="1">Nucleus</location>
    </subcellularLocation>
</comment>
<dbReference type="PANTHER" id="PTHR14369:SF0">
    <property type="entry name" value="SURFEIT LOCUS PROTEIN 6"/>
    <property type="match status" value="1"/>
</dbReference>
<feature type="region of interest" description="Disordered" evidence="4">
    <location>
        <begin position="45"/>
        <end position="79"/>
    </location>
</feature>
<dbReference type="Pfam" id="PF04935">
    <property type="entry name" value="SURF6"/>
    <property type="match status" value="1"/>
</dbReference>
<proteinExistence type="inferred from homology"/>
<evidence type="ECO:0000256" key="3">
    <source>
        <dbReference type="ARBA" id="ARBA00023242"/>
    </source>
</evidence>
<dbReference type="EMBL" id="MCFC01000001">
    <property type="protein sequence ID" value="ORY35876.1"/>
    <property type="molecule type" value="Genomic_DNA"/>
</dbReference>
<evidence type="ECO:0000259" key="6">
    <source>
        <dbReference type="Pfam" id="PF15459"/>
    </source>
</evidence>
<evidence type="ECO:0000256" key="4">
    <source>
        <dbReference type="SAM" id="MobiDB-lite"/>
    </source>
</evidence>
<dbReference type="InterPro" id="IPR029190">
    <property type="entry name" value="Rrp14/SURF6_C"/>
</dbReference>
<dbReference type="Proteomes" id="UP000193986">
    <property type="component" value="Unassembled WGS sequence"/>
</dbReference>
<dbReference type="InterPro" id="IPR029188">
    <property type="entry name" value="Rrp14_N"/>
</dbReference>
<protein>
    <submittedName>
        <fullName evidence="7">Surfeit locus protein 6-domain-containing protein</fullName>
    </submittedName>
</protein>
<dbReference type="GO" id="GO:0042274">
    <property type="term" value="P:ribosomal small subunit biogenesis"/>
    <property type="evidence" value="ECO:0007669"/>
    <property type="project" value="TreeGrafter"/>
</dbReference>
<keyword evidence="8" id="KW-1185">Reference proteome</keyword>
<evidence type="ECO:0000313" key="8">
    <source>
        <dbReference type="Proteomes" id="UP000193986"/>
    </source>
</evidence>
<dbReference type="InterPro" id="IPR007019">
    <property type="entry name" value="SURF6"/>
</dbReference>
<reference evidence="7 8" key="1">
    <citation type="submission" date="2016-07" db="EMBL/GenBank/DDBJ databases">
        <title>Pervasive Adenine N6-methylation of Active Genes in Fungi.</title>
        <authorList>
            <consortium name="DOE Joint Genome Institute"/>
            <person name="Mondo S.J."/>
            <person name="Dannebaum R.O."/>
            <person name="Kuo R.C."/>
            <person name="Labutti K."/>
            <person name="Haridas S."/>
            <person name="Kuo A."/>
            <person name="Salamov A."/>
            <person name="Ahrendt S.R."/>
            <person name="Lipzen A."/>
            <person name="Sullivan W."/>
            <person name="Andreopoulos W.B."/>
            <person name="Clum A."/>
            <person name="Lindquist E."/>
            <person name="Daum C."/>
            <person name="Ramamoorthy G.K."/>
            <person name="Gryganskyi A."/>
            <person name="Culley D."/>
            <person name="Magnuson J.K."/>
            <person name="James T.Y."/>
            <person name="O'Malley M.A."/>
            <person name="Stajich J.E."/>
            <person name="Spatafora J.W."/>
            <person name="Visel A."/>
            <person name="Grigoriev I.V."/>
        </authorList>
    </citation>
    <scope>NUCLEOTIDE SEQUENCE [LARGE SCALE GENOMIC DNA]</scope>
    <source>
        <strain evidence="7 8">68-887.2</strain>
    </source>
</reference>
<dbReference type="OrthoDB" id="444809at2759"/>
<dbReference type="InParanoid" id="A0A1Y2BM90"/>
<evidence type="ECO:0000313" key="7">
    <source>
        <dbReference type="EMBL" id="ORY35876.1"/>
    </source>
</evidence>
<evidence type="ECO:0000256" key="2">
    <source>
        <dbReference type="ARBA" id="ARBA00005904"/>
    </source>
</evidence>
<dbReference type="GO" id="GO:0005730">
    <property type="term" value="C:nucleolus"/>
    <property type="evidence" value="ECO:0007669"/>
    <property type="project" value="TreeGrafter"/>
</dbReference>
<sequence length="372" mass="41307">MSTLTASSSQAPDLVASLSKHNETFTTLLSLIPSRYYIAPTQEEADSKWMKNKKRKTGEEIKEHKRRAKHEKLDPENNKTTAEILFASNEDVIPTLTSTPTLSAEAEAGPSTQTLVLPPTIRPLPPAASISDLRAKLHSKLDGFRKDRGVDESRDALEQERRRKRGELRDNRRAKRKEEVRRSKESGSKPVPTQLIVPALPKPTSDPISFPTVALPSSKPSKPSKQFKHISNPAQALSHLEKHKEKLASLDPDKRKEVEERERWAKAEARASGEKVADETGTLKKAVKRLEKGKSKSGKEWSERKKTLEKSQATAIKKRNDNIASRVDAKRDKKFGVKGKNKDKGKKKGRPGFEGGKKGGGNPKAKGKSQSS</sequence>
<dbReference type="PANTHER" id="PTHR14369">
    <property type="entry name" value="SURFEIT LOCUS PROTEIN 6"/>
    <property type="match status" value="1"/>
</dbReference>
<dbReference type="GO" id="GO:0042273">
    <property type="term" value="P:ribosomal large subunit biogenesis"/>
    <property type="evidence" value="ECO:0007669"/>
    <property type="project" value="TreeGrafter"/>
</dbReference>
<comment type="similarity">
    <text evidence="2">Belongs to the SURF6 family.</text>
</comment>
<feature type="compositionally biased region" description="Gly residues" evidence="4">
    <location>
        <begin position="352"/>
        <end position="362"/>
    </location>
</feature>
<name>A0A1Y2BM90_9TREE</name>
<feature type="region of interest" description="Disordered" evidence="4">
    <location>
        <begin position="152"/>
        <end position="372"/>
    </location>
</feature>
<gene>
    <name evidence="7" type="ORF">BCR39DRAFT_512766</name>
</gene>
<dbReference type="STRING" id="71784.A0A1Y2BM90"/>
<dbReference type="GO" id="GO:0003723">
    <property type="term" value="F:RNA binding"/>
    <property type="evidence" value="ECO:0007669"/>
    <property type="project" value="TreeGrafter"/>
</dbReference>
<feature type="compositionally biased region" description="Basic residues" evidence="4">
    <location>
        <begin position="336"/>
        <end position="350"/>
    </location>
</feature>
<dbReference type="AlphaFoldDB" id="A0A1Y2BM90"/>
<feature type="domain" description="Ribosomal RNA-processing protein 14/surfeit locus protein 6 C-terminal" evidence="5">
    <location>
        <begin position="152"/>
        <end position="334"/>
    </location>
</feature>
<feature type="compositionally biased region" description="Basic and acidic residues" evidence="4">
    <location>
        <begin position="239"/>
        <end position="309"/>
    </location>
</feature>
<evidence type="ECO:0000259" key="5">
    <source>
        <dbReference type="Pfam" id="PF04935"/>
    </source>
</evidence>